<dbReference type="Proteomes" id="UP000054359">
    <property type="component" value="Unassembled WGS sequence"/>
</dbReference>
<feature type="domain" description="FBA" evidence="1">
    <location>
        <begin position="1"/>
        <end position="53"/>
    </location>
</feature>
<gene>
    <name evidence="2" type="ORF">X975_05585</name>
</gene>
<organism evidence="2 3">
    <name type="scientific">Stegodyphus mimosarum</name>
    <name type="common">African social velvet spider</name>
    <dbReference type="NCBI Taxonomy" id="407821"/>
    <lineage>
        <taxon>Eukaryota</taxon>
        <taxon>Metazoa</taxon>
        <taxon>Ecdysozoa</taxon>
        <taxon>Arthropoda</taxon>
        <taxon>Chelicerata</taxon>
        <taxon>Arachnida</taxon>
        <taxon>Araneae</taxon>
        <taxon>Araneomorphae</taxon>
        <taxon>Entelegynae</taxon>
        <taxon>Eresoidea</taxon>
        <taxon>Eresidae</taxon>
        <taxon>Stegodyphus</taxon>
    </lineage>
</organism>
<proteinExistence type="predicted"/>
<dbReference type="InterPro" id="IPR008979">
    <property type="entry name" value="Galactose-bd-like_sf"/>
</dbReference>
<feature type="non-terminal residue" evidence="2">
    <location>
        <position position="53"/>
    </location>
</feature>
<name>A0A087UAV5_STEMI</name>
<dbReference type="InterPro" id="IPR007397">
    <property type="entry name" value="F-box-assoc_dom"/>
</dbReference>
<protein>
    <recommendedName>
        <fullName evidence="1">FBA domain-containing protein</fullName>
    </recommendedName>
</protein>
<evidence type="ECO:0000313" key="2">
    <source>
        <dbReference type="EMBL" id="KFM74494.1"/>
    </source>
</evidence>
<accession>A0A087UAV5</accession>
<keyword evidence="3" id="KW-1185">Reference proteome</keyword>
<dbReference type="Gene3D" id="2.60.120.260">
    <property type="entry name" value="Galactose-binding domain-like"/>
    <property type="match status" value="1"/>
</dbReference>
<evidence type="ECO:0000313" key="3">
    <source>
        <dbReference type="Proteomes" id="UP000054359"/>
    </source>
</evidence>
<dbReference type="OrthoDB" id="1107553at2759"/>
<feature type="non-terminal residue" evidence="2">
    <location>
        <position position="1"/>
    </location>
</feature>
<sequence length="53" mass="6316">CIKIQVGEWYAARFDCASEYKLTVQLVNQHFGSEEVFVDDFEFTHREEQWTGK</sequence>
<dbReference type="SUPFAM" id="SSF49785">
    <property type="entry name" value="Galactose-binding domain-like"/>
    <property type="match status" value="1"/>
</dbReference>
<dbReference type="PROSITE" id="PS51114">
    <property type="entry name" value="FBA"/>
    <property type="match status" value="1"/>
</dbReference>
<evidence type="ECO:0000259" key="1">
    <source>
        <dbReference type="PROSITE" id="PS51114"/>
    </source>
</evidence>
<reference evidence="2 3" key="1">
    <citation type="submission" date="2013-11" db="EMBL/GenBank/DDBJ databases">
        <title>Genome sequencing of Stegodyphus mimosarum.</title>
        <authorList>
            <person name="Bechsgaard J."/>
        </authorList>
    </citation>
    <scope>NUCLEOTIDE SEQUENCE [LARGE SCALE GENOMIC DNA]</scope>
</reference>
<dbReference type="AlphaFoldDB" id="A0A087UAV5"/>
<dbReference type="EMBL" id="KK119046">
    <property type="protein sequence ID" value="KFM74494.1"/>
    <property type="molecule type" value="Genomic_DNA"/>
</dbReference>